<dbReference type="PANTHER" id="PTHR16517">
    <property type="entry name" value="TUBBY-RELATED"/>
    <property type="match status" value="1"/>
</dbReference>
<name>A0A1X0QDS7_9MICR</name>
<proteinExistence type="inferred from homology"/>
<evidence type="ECO:0000313" key="3">
    <source>
        <dbReference type="EMBL" id="ORD97946.1"/>
    </source>
</evidence>
<comment type="similarity">
    <text evidence="1">Belongs to the TUB family.</text>
</comment>
<organism evidence="3 4">
    <name type="scientific">Hepatospora eriocheir</name>
    <dbReference type="NCBI Taxonomy" id="1081669"/>
    <lineage>
        <taxon>Eukaryota</taxon>
        <taxon>Fungi</taxon>
        <taxon>Fungi incertae sedis</taxon>
        <taxon>Microsporidia</taxon>
        <taxon>Hepatosporidae</taxon>
        <taxon>Hepatospora</taxon>
    </lineage>
</organism>
<dbReference type="EMBL" id="LVKB01000005">
    <property type="protein sequence ID" value="ORD97946.1"/>
    <property type="molecule type" value="Genomic_DNA"/>
</dbReference>
<dbReference type="Proteomes" id="UP000192356">
    <property type="component" value="Unassembled WGS sequence"/>
</dbReference>
<reference evidence="3 4" key="1">
    <citation type="journal article" date="2017" name="Environ. Microbiol.">
        <title>Decay of the glycolytic pathway and adaptation to intranuclear parasitism within Enterocytozoonidae microsporidia.</title>
        <authorList>
            <person name="Wiredu Boakye D."/>
            <person name="Jaroenlak P."/>
            <person name="Prachumwat A."/>
            <person name="Williams T.A."/>
            <person name="Bateman K.S."/>
            <person name="Itsathitphaisarn O."/>
            <person name="Sritunyalucksana K."/>
            <person name="Paszkiewicz K.H."/>
            <person name="Moore K.A."/>
            <person name="Stentiford G.D."/>
            <person name="Williams B.A."/>
        </authorList>
    </citation>
    <scope>NUCLEOTIDE SEQUENCE [LARGE SCALE GENOMIC DNA]</scope>
    <source>
        <strain evidence="3 4">GB1</strain>
    </source>
</reference>
<keyword evidence="4" id="KW-1185">Reference proteome</keyword>
<dbReference type="InterPro" id="IPR025659">
    <property type="entry name" value="Tubby-like_C"/>
</dbReference>
<dbReference type="VEuPathDB" id="MicrosporidiaDB:HERIO_202"/>
<dbReference type="InterPro" id="IPR000007">
    <property type="entry name" value="Tubby_C"/>
</dbReference>
<feature type="domain" description="Tubby C-terminal" evidence="2">
    <location>
        <begin position="117"/>
        <end position="195"/>
    </location>
</feature>
<dbReference type="SUPFAM" id="SSF54518">
    <property type="entry name" value="Tubby C-terminal domain-like"/>
    <property type="match status" value="1"/>
</dbReference>
<dbReference type="Gene3D" id="3.20.90.10">
    <property type="entry name" value="Tubby Protein, Chain A"/>
    <property type="match status" value="1"/>
</dbReference>
<evidence type="ECO:0000256" key="1">
    <source>
        <dbReference type="ARBA" id="ARBA00007129"/>
    </source>
</evidence>
<sequence length="201" mass="23007">MEYLNNSEIEFVKEPNRLEKSTKSKIIVESSLFNTYNYLHEDNTKVLSAKRTLSGFSIYAHNEGDSSNESFLIGKLRANIFGTKYSLELDNEPLHVNYDLAFLKKDKPRSFNVQLGHLNLENKQPIYNPDTNSYSLNFSGRVTIASVKNFQIIHKLDPTFITLTFGKENSNSYILDFTHPWSPIKAFCVGLTALDHKLGFE</sequence>
<dbReference type="Pfam" id="PF01167">
    <property type="entry name" value="Tub"/>
    <property type="match status" value="1"/>
</dbReference>
<accession>A0A1X0QDS7</accession>
<dbReference type="OrthoDB" id="8775810at2759"/>
<gene>
    <name evidence="3" type="primary">TULP3</name>
    <name evidence="3" type="ORF">HERIO_202</name>
</gene>
<protein>
    <submittedName>
        <fullName evidence="3">TULP3</fullName>
    </submittedName>
</protein>
<evidence type="ECO:0000313" key="4">
    <source>
        <dbReference type="Proteomes" id="UP000192356"/>
    </source>
</evidence>
<dbReference type="PANTHER" id="PTHR16517:SF7">
    <property type="entry name" value="PROTEIN KING TUBBY"/>
    <property type="match status" value="1"/>
</dbReference>
<evidence type="ECO:0000259" key="2">
    <source>
        <dbReference type="Pfam" id="PF01167"/>
    </source>
</evidence>
<comment type="caution">
    <text evidence="3">The sequence shown here is derived from an EMBL/GenBank/DDBJ whole genome shotgun (WGS) entry which is preliminary data.</text>
</comment>
<dbReference type="AlphaFoldDB" id="A0A1X0QDS7"/>
<dbReference type="VEuPathDB" id="MicrosporidiaDB:A0H76_2259"/>